<dbReference type="InterPro" id="IPR021954">
    <property type="entry name" value="CRR7"/>
</dbReference>
<name>A0A1R3HSA6_COCAP</name>
<proteinExistence type="predicted"/>
<dbReference type="EMBL" id="AWWV01011248">
    <property type="protein sequence ID" value="OMO73299.1"/>
    <property type="molecule type" value="Genomic_DNA"/>
</dbReference>
<dbReference type="FunFam" id="3.90.940.40:FF:000001">
    <property type="entry name" value="Protein CHLORORESPIRATORY REDUCTION 7 chloroplastic"/>
    <property type="match status" value="1"/>
</dbReference>
<comment type="caution">
    <text evidence="1">The sequence shown here is derived from an EMBL/GenBank/DDBJ whole genome shotgun (WGS) entry which is preliminary data.</text>
</comment>
<accession>A0A1R3HSA6</accession>
<organism evidence="1 2">
    <name type="scientific">Corchorus capsularis</name>
    <name type="common">Jute</name>
    <dbReference type="NCBI Taxonomy" id="210143"/>
    <lineage>
        <taxon>Eukaryota</taxon>
        <taxon>Viridiplantae</taxon>
        <taxon>Streptophyta</taxon>
        <taxon>Embryophyta</taxon>
        <taxon>Tracheophyta</taxon>
        <taxon>Spermatophyta</taxon>
        <taxon>Magnoliopsida</taxon>
        <taxon>eudicotyledons</taxon>
        <taxon>Gunneridae</taxon>
        <taxon>Pentapetalae</taxon>
        <taxon>rosids</taxon>
        <taxon>malvids</taxon>
        <taxon>Malvales</taxon>
        <taxon>Malvaceae</taxon>
        <taxon>Grewioideae</taxon>
        <taxon>Apeibeae</taxon>
        <taxon>Corchorus</taxon>
    </lineage>
</organism>
<dbReference type="PANTHER" id="PTHR36803:SF1">
    <property type="entry name" value="PROTEIN CHLORORESPIRATORY REDUCTION 7, CHLOROPLASTIC"/>
    <property type="match status" value="1"/>
</dbReference>
<dbReference type="STRING" id="210143.A0A1R3HSA6"/>
<dbReference type="PANTHER" id="PTHR36803">
    <property type="entry name" value="PROTEIN CHLORORESPIRATORY REDUCTION 7, CHLOROPLASTIC"/>
    <property type="match status" value="1"/>
</dbReference>
<keyword evidence="2" id="KW-1185">Reference proteome</keyword>
<reference evidence="1 2" key="1">
    <citation type="submission" date="2013-09" db="EMBL/GenBank/DDBJ databases">
        <title>Corchorus capsularis genome sequencing.</title>
        <authorList>
            <person name="Alam M."/>
            <person name="Haque M.S."/>
            <person name="Islam M.S."/>
            <person name="Emdad E.M."/>
            <person name="Islam M.M."/>
            <person name="Ahmed B."/>
            <person name="Halim A."/>
            <person name="Hossen Q.M.M."/>
            <person name="Hossain M.Z."/>
            <person name="Ahmed R."/>
            <person name="Khan M.M."/>
            <person name="Islam R."/>
            <person name="Rashid M.M."/>
            <person name="Khan S.A."/>
            <person name="Rahman M.S."/>
            <person name="Alam M."/>
        </authorList>
    </citation>
    <scope>NUCLEOTIDE SEQUENCE [LARGE SCALE GENOMIC DNA]</scope>
    <source>
        <strain evidence="2">cv. CVL-1</strain>
        <tissue evidence="1">Whole seedling</tissue>
    </source>
</reference>
<dbReference type="InterPro" id="IPR038150">
    <property type="entry name" value="CRR7-like_sf"/>
</dbReference>
<sequence length="103" mass="11826">MGSQDRSKVKVDEDEACQTFEYIMPSCRLLLLEPGQEEKFVSEEELKAKLKGWLENWPGKTLPPDLARFVTLDEAVSYLVRSVCELEIDGDAGSIQWYEVRLE</sequence>
<dbReference type="GO" id="GO:0009570">
    <property type="term" value="C:chloroplast stroma"/>
    <property type="evidence" value="ECO:0007669"/>
    <property type="project" value="TreeGrafter"/>
</dbReference>
<evidence type="ECO:0008006" key="3">
    <source>
        <dbReference type="Google" id="ProtNLM"/>
    </source>
</evidence>
<evidence type="ECO:0000313" key="1">
    <source>
        <dbReference type="EMBL" id="OMO73299.1"/>
    </source>
</evidence>
<protein>
    <recommendedName>
        <fullName evidence="3">Chlororespiratory reduction 7</fullName>
    </recommendedName>
</protein>
<dbReference type="Gramene" id="OMO73299">
    <property type="protein sequence ID" value="OMO73299"/>
    <property type="gene ID" value="CCACVL1_17340"/>
</dbReference>
<dbReference type="Proteomes" id="UP000188268">
    <property type="component" value="Unassembled WGS sequence"/>
</dbReference>
<dbReference type="AlphaFoldDB" id="A0A1R3HSA6"/>
<evidence type="ECO:0000313" key="2">
    <source>
        <dbReference type="Proteomes" id="UP000188268"/>
    </source>
</evidence>
<dbReference type="OMA" id="EDEACQT"/>
<dbReference type="OrthoDB" id="1879114at2759"/>
<dbReference type="Pfam" id="PF12095">
    <property type="entry name" value="CRR7"/>
    <property type="match status" value="1"/>
</dbReference>
<gene>
    <name evidence="1" type="ORF">CCACVL1_17340</name>
</gene>
<dbReference type="Gene3D" id="3.90.940.40">
    <property type="entry name" value="Protein CHLORORESPIRATORY REDUCTION 7"/>
    <property type="match status" value="1"/>
</dbReference>